<evidence type="ECO:0000256" key="1">
    <source>
        <dbReference type="ARBA" id="ARBA00004123"/>
    </source>
</evidence>
<dbReference type="EMBL" id="JAACNH010001038">
    <property type="protein sequence ID" value="KAG8430396.1"/>
    <property type="molecule type" value="Genomic_DNA"/>
</dbReference>
<sequence>MQILCYLEMRKHQCVPDNQVHEPQCGDLIDCVVIPPSADGKDSGSDGKICLKIQGKEKNSNVSLMVGKVEPLQSLMDQYRAAMGLHSERKLSFLL</sequence>
<accession>A0A8T2IJQ7</accession>
<dbReference type="Gene3D" id="3.10.20.90">
    <property type="entry name" value="Phosphatidylinositol 3-kinase Catalytic Subunit, Chain A, domain 1"/>
    <property type="match status" value="1"/>
</dbReference>
<evidence type="ECO:0000313" key="3">
    <source>
        <dbReference type="EMBL" id="KAG8430396.1"/>
    </source>
</evidence>
<dbReference type="Proteomes" id="UP000812440">
    <property type="component" value="Unassembled WGS sequence"/>
</dbReference>
<dbReference type="OrthoDB" id="442921at2759"/>
<dbReference type="PANTHER" id="PTHR47187">
    <property type="entry name" value="NFATC2-INTERACTING PROTEIN"/>
    <property type="match status" value="1"/>
</dbReference>
<dbReference type="GO" id="GO:0045944">
    <property type="term" value="P:positive regulation of transcription by RNA polymerase II"/>
    <property type="evidence" value="ECO:0007669"/>
    <property type="project" value="TreeGrafter"/>
</dbReference>
<dbReference type="PANTHER" id="PTHR47187:SF1">
    <property type="entry name" value="NFATC2-INTERACTING PROTEIN"/>
    <property type="match status" value="1"/>
</dbReference>
<keyword evidence="4" id="KW-1185">Reference proteome</keyword>
<name>A0A8T2IJQ7_9PIPI</name>
<comment type="subcellular location">
    <subcellularLocation>
        <location evidence="1">Nucleus</location>
    </subcellularLocation>
</comment>
<evidence type="ECO:0000256" key="2">
    <source>
        <dbReference type="ARBA" id="ARBA00023242"/>
    </source>
</evidence>
<reference evidence="3" key="1">
    <citation type="thesis" date="2020" institute="ProQuest LLC" country="789 East Eisenhower Parkway, Ann Arbor, MI, USA">
        <title>Comparative Genomics and Chromosome Evolution.</title>
        <authorList>
            <person name="Mudd A.B."/>
        </authorList>
    </citation>
    <scope>NUCLEOTIDE SEQUENCE</scope>
    <source>
        <strain evidence="3">Female2</strain>
        <tissue evidence="3">Blood</tissue>
    </source>
</reference>
<evidence type="ECO:0000313" key="4">
    <source>
        <dbReference type="Proteomes" id="UP000812440"/>
    </source>
</evidence>
<protein>
    <submittedName>
        <fullName evidence="3">Uncharacterized protein</fullName>
    </submittedName>
</protein>
<organism evidence="3 4">
    <name type="scientific">Hymenochirus boettgeri</name>
    <name type="common">Congo dwarf clawed frog</name>
    <dbReference type="NCBI Taxonomy" id="247094"/>
    <lineage>
        <taxon>Eukaryota</taxon>
        <taxon>Metazoa</taxon>
        <taxon>Chordata</taxon>
        <taxon>Craniata</taxon>
        <taxon>Vertebrata</taxon>
        <taxon>Euteleostomi</taxon>
        <taxon>Amphibia</taxon>
        <taxon>Batrachia</taxon>
        <taxon>Anura</taxon>
        <taxon>Pipoidea</taxon>
        <taxon>Pipidae</taxon>
        <taxon>Pipinae</taxon>
        <taxon>Hymenochirus</taxon>
    </lineage>
</organism>
<keyword evidence="2" id="KW-0539">Nucleus</keyword>
<gene>
    <name evidence="3" type="ORF">GDO86_017895</name>
</gene>
<dbReference type="AlphaFoldDB" id="A0A8T2IJQ7"/>
<comment type="caution">
    <text evidence="3">The sequence shown here is derived from an EMBL/GenBank/DDBJ whole genome shotgun (WGS) entry which is preliminary data.</text>
</comment>
<proteinExistence type="predicted"/>
<dbReference type="InterPro" id="IPR052324">
    <property type="entry name" value="NFATC2-Int_DNA_Repair"/>
</dbReference>
<dbReference type="GO" id="GO:0005634">
    <property type="term" value="C:nucleus"/>
    <property type="evidence" value="ECO:0007669"/>
    <property type="project" value="UniProtKB-SubCell"/>
</dbReference>